<reference evidence="6" key="1">
    <citation type="journal article" date="2023" name="Mol. Biol. Evol.">
        <title>Third-Generation Sequencing Reveals the Adaptive Role of the Epigenome in Three Deep-Sea Polychaetes.</title>
        <authorList>
            <person name="Perez M."/>
            <person name="Aroh O."/>
            <person name="Sun Y."/>
            <person name="Lan Y."/>
            <person name="Juniper S.K."/>
            <person name="Young C.R."/>
            <person name="Angers B."/>
            <person name="Qian P.Y."/>
        </authorList>
    </citation>
    <scope>NUCLEOTIDE SEQUENCE</scope>
    <source>
        <strain evidence="6">R07B-5</strain>
    </source>
</reference>
<dbReference type="SMART" id="SM00181">
    <property type="entry name" value="EGF"/>
    <property type="match status" value="2"/>
</dbReference>
<comment type="caution">
    <text evidence="4">Lacks conserved residue(s) required for the propagation of feature annotation.</text>
</comment>
<feature type="domain" description="EGF-like" evidence="5">
    <location>
        <begin position="35"/>
        <end position="68"/>
    </location>
</feature>
<evidence type="ECO:0000256" key="1">
    <source>
        <dbReference type="ARBA" id="ARBA00022536"/>
    </source>
</evidence>
<organism evidence="6 7">
    <name type="scientific">Ridgeia piscesae</name>
    <name type="common">Tubeworm</name>
    <dbReference type="NCBI Taxonomy" id="27915"/>
    <lineage>
        <taxon>Eukaryota</taxon>
        <taxon>Metazoa</taxon>
        <taxon>Spiralia</taxon>
        <taxon>Lophotrochozoa</taxon>
        <taxon>Annelida</taxon>
        <taxon>Polychaeta</taxon>
        <taxon>Sedentaria</taxon>
        <taxon>Canalipalpata</taxon>
        <taxon>Sabellida</taxon>
        <taxon>Siboglinidae</taxon>
        <taxon>Ridgeia</taxon>
    </lineage>
</organism>
<keyword evidence="7" id="KW-1185">Reference proteome</keyword>
<gene>
    <name evidence="6" type="ORF">NP493_601g02013</name>
</gene>
<proteinExistence type="predicted"/>
<evidence type="ECO:0000256" key="4">
    <source>
        <dbReference type="PROSITE-ProRule" id="PRU00076"/>
    </source>
</evidence>
<name>A0AAD9KTR8_RIDPI</name>
<evidence type="ECO:0000256" key="3">
    <source>
        <dbReference type="ARBA" id="ARBA00023157"/>
    </source>
</evidence>
<dbReference type="EMBL" id="JAODUO010000601">
    <property type="protein sequence ID" value="KAK2177372.1"/>
    <property type="molecule type" value="Genomic_DNA"/>
</dbReference>
<dbReference type="PANTHER" id="PTHR11219:SF69">
    <property type="entry name" value="TENEURIN-A"/>
    <property type="match status" value="1"/>
</dbReference>
<dbReference type="Proteomes" id="UP001209878">
    <property type="component" value="Unassembled WGS sequence"/>
</dbReference>
<comment type="caution">
    <text evidence="6">The sequence shown here is derived from an EMBL/GenBank/DDBJ whole genome shotgun (WGS) entry which is preliminary data.</text>
</comment>
<dbReference type="AlphaFoldDB" id="A0AAD9KTR8"/>
<keyword evidence="1 4" id="KW-0245">EGF-like domain</keyword>
<sequence length="116" mass="12622">MNRQGACPLDCSGHGQCLRSGRCRCEERWKGPGCSEPICPANCSHHGYCDIADRKCNCARGHTGIDCSIEATRGHWESMGKVSSDGQASHSAVVVGQYMWTVGGYTFNEVLLNLTR</sequence>
<feature type="disulfide bond" evidence="4">
    <location>
        <begin position="39"/>
        <end position="49"/>
    </location>
</feature>
<dbReference type="PANTHER" id="PTHR11219">
    <property type="entry name" value="TENEURIN AND N-ACETYLGLUCOSAMINE-1-PHOSPHODIESTER ALPHA-N-ACETYLGLUCOSAMINIDASE"/>
    <property type="match status" value="1"/>
</dbReference>
<evidence type="ECO:0000256" key="2">
    <source>
        <dbReference type="ARBA" id="ARBA00022737"/>
    </source>
</evidence>
<evidence type="ECO:0000313" key="6">
    <source>
        <dbReference type="EMBL" id="KAK2177372.1"/>
    </source>
</evidence>
<dbReference type="InterPro" id="IPR051216">
    <property type="entry name" value="Teneurin"/>
</dbReference>
<dbReference type="PROSITE" id="PS00022">
    <property type="entry name" value="EGF_1"/>
    <property type="match status" value="1"/>
</dbReference>
<accession>A0AAD9KTR8</accession>
<dbReference type="InterPro" id="IPR000742">
    <property type="entry name" value="EGF"/>
</dbReference>
<keyword evidence="3 4" id="KW-1015">Disulfide bond</keyword>
<keyword evidence="2" id="KW-0677">Repeat</keyword>
<feature type="disulfide bond" evidence="4">
    <location>
        <begin position="58"/>
        <end position="67"/>
    </location>
</feature>
<evidence type="ECO:0000259" key="5">
    <source>
        <dbReference type="PROSITE" id="PS50026"/>
    </source>
</evidence>
<evidence type="ECO:0000313" key="7">
    <source>
        <dbReference type="Proteomes" id="UP001209878"/>
    </source>
</evidence>
<protein>
    <recommendedName>
        <fullName evidence="5">EGF-like domain-containing protein</fullName>
    </recommendedName>
</protein>
<dbReference type="PROSITE" id="PS50026">
    <property type="entry name" value="EGF_3"/>
    <property type="match status" value="1"/>
</dbReference>
<dbReference type="Gene3D" id="2.10.25.10">
    <property type="entry name" value="Laminin"/>
    <property type="match status" value="2"/>
</dbReference>
<dbReference type="Pfam" id="PF23106">
    <property type="entry name" value="EGF_Teneurin"/>
    <property type="match status" value="1"/>
</dbReference>